<dbReference type="Proteomes" id="UP000294003">
    <property type="component" value="Unassembled WGS sequence"/>
</dbReference>
<evidence type="ECO:0000313" key="2">
    <source>
        <dbReference type="EMBL" id="RYO84946.1"/>
    </source>
</evidence>
<feature type="compositionally biased region" description="Polar residues" evidence="1">
    <location>
        <begin position="270"/>
        <end position="281"/>
    </location>
</feature>
<feature type="region of interest" description="Disordered" evidence="1">
    <location>
        <begin position="234"/>
        <end position="313"/>
    </location>
</feature>
<feature type="compositionally biased region" description="Basic and acidic residues" evidence="1">
    <location>
        <begin position="251"/>
        <end position="267"/>
    </location>
</feature>
<feature type="compositionally biased region" description="Low complexity" evidence="1">
    <location>
        <begin position="331"/>
        <end position="344"/>
    </location>
</feature>
<sequence>MHQAIVDPATFDVEDSDEEDDIIRNIGSSSISTLEAIKTKLVRRLSKASNSGRHPQRSVVGNSSEELARRAELKRLMHKRIQEELKSEEEVVTPGDLVQSHNQESGSQSGLPGGGPRDTIEFSVDEMNEIRDNGFKYTSRDGIALALPVDRTQALALGRRSSCLESTCRSGDTIGTENHAAPNERGSISQVPPSPELCPVNLLSPRGLDSEHSWCLSYSHSHLASVLGIQEDSAHQPSECNAADDGVPEEEVPKDGSDSRTEEKPANPKENATGQDSSDSAEQPHRSPRPGGIDPASEQGVKSDDKEQQDSDTALYQDSSLDLWLRSQELQSSLSSSTQRSRSTALGKLRESYSRDMEAMATGDAVKPHTALALPEVHQDAATRHHLPCAWLQSHETQADAKKTNDLAEANTPNVTGTGNNHILTLDQPPTDAHEESSSHYMSSRYTTIPNSAQSSHRSSLRSLVELFGSSKGASIFSPFSPFYRPTTQDRRTETDESGVSSYKTAKNALPAIHTAVVMPMRAGKRSTSFDKDKKPHVEESATGKWKRALRTEAERRQARRRDSLSKLYTHDPEEDQACVLTNEHETTKHIRENSTADNTDDDHPSPRAYSPMSVGNTTLKPPVDIQRNRTPVIDISGRLFRTWSRQLSRTPSPQGPPAVHVVGELELLPMQGGYKDVQALEDQIETMKNGSSRAEGKPRNPSILGVRLIQDVQNLRCGNDDAHTSDANEDPAALPPHRPPPVVSCTVSGTTAKRSEAPPSHVSYDDCVPKHMLDENDSIKSHDTVLVKRSKSHVSRRSGPAVTNDRARYMTWNGWSRRQPVLLQSTIDFGAELDDMLTAARAKAMQAGSGEEMQKATAV</sequence>
<reference evidence="2 3" key="1">
    <citation type="submission" date="2018-06" db="EMBL/GenBank/DDBJ databases">
        <title>Complete Genomes of Monosporascus.</title>
        <authorList>
            <person name="Robinson A.J."/>
            <person name="Natvig D.O."/>
        </authorList>
    </citation>
    <scope>NUCLEOTIDE SEQUENCE [LARGE SCALE GENOMIC DNA]</scope>
    <source>
        <strain evidence="2 3">CBS 609.92</strain>
    </source>
</reference>
<feature type="region of interest" description="Disordered" evidence="1">
    <location>
        <begin position="171"/>
        <end position="194"/>
    </location>
</feature>
<evidence type="ECO:0000256" key="1">
    <source>
        <dbReference type="SAM" id="MobiDB-lite"/>
    </source>
</evidence>
<feature type="region of interest" description="Disordered" evidence="1">
    <location>
        <begin position="718"/>
        <end position="764"/>
    </location>
</feature>
<protein>
    <submittedName>
        <fullName evidence="2">Uncharacterized protein</fullName>
    </submittedName>
</protein>
<dbReference type="EMBL" id="QJNS01000148">
    <property type="protein sequence ID" value="RYO84946.1"/>
    <property type="molecule type" value="Genomic_DNA"/>
</dbReference>
<accession>A0ABY0H604</accession>
<feature type="compositionally biased region" description="Pro residues" evidence="1">
    <location>
        <begin position="734"/>
        <end position="743"/>
    </location>
</feature>
<proteinExistence type="predicted"/>
<evidence type="ECO:0000313" key="3">
    <source>
        <dbReference type="Proteomes" id="UP000294003"/>
    </source>
</evidence>
<feature type="compositionally biased region" description="Polar residues" evidence="1">
    <location>
        <begin position="47"/>
        <end position="65"/>
    </location>
</feature>
<organism evidence="2 3">
    <name type="scientific">Monosporascus cannonballus</name>
    <dbReference type="NCBI Taxonomy" id="155416"/>
    <lineage>
        <taxon>Eukaryota</taxon>
        <taxon>Fungi</taxon>
        <taxon>Dikarya</taxon>
        <taxon>Ascomycota</taxon>
        <taxon>Pezizomycotina</taxon>
        <taxon>Sordariomycetes</taxon>
        <taxon>Xylariomycetidae</taxon>
        <taxon>Xylariales</taxon>
        <taxon>Xylariales incertae sedis</taxon>
        <taxon>Monosporascus</taxon>
    </lineage>
</organism>
<feature type="region of interest" description="Disordered" evidence="1">
    <location>
        <begin position="85"/>
        <end position="120"/>
    </location>
</feature>
<feature type="compositionally biased region" description="Basic and acidic residues" evidence="1">
    <location>
        <begin position="550"/>
        <end position="572"/>
    </location>
</feature>
<name>A0ABY0H604_9PEZI</name>
<feature type="region of interest" description="Disordered" evidence="1">
    <location>
        <begin position="45"/>
        <end position="67"/>
    </location>
</feature>
<keyword evidence="3" id="KW-1185">Reference proteome</keyword>
<feature type="compositionally biased region" description="Basic and acidic residues" evidence="1">
    <location>
        <begin position="528"/>
        <end position="542"/>
    </location>
</feature>
<feature type="region of interest" description="Disordered" evidence="1">
    <location>
        <begin position="587"/>
        <end position="625"/>
    </location>
</feature>
<comment type="caution">
    <text evidence="2">The sequence shown here is derived from an EMBL/GenBank/DDBJ whole genome shotgun (WGS) entry which is preliminary data.</text>
</comment>
<feature type="region of interest" description="Disordered" evidence="1">
    <location>
        <begin position="331"/>
        <end position="351"/>
    </location>
</feature>
<gene>
    <name evidence="2" type="ORF">DL762_005411</name>
</gene>
<feature type="region of interest" description="Disordered" evidence="1">
    <location>
        <begin position="526"/>
        <end position="574"/>
    </location>
</feature>